<gene>
    <name evidence="2" type="ORF">SAMN04487961_3179</name>
</gene>
<evidence type="ECO:0000313" key="3">
    <source>
        <dbReference type="Proteomes" id="UP000199339"/>
    </source>
</evidence>
<feature type="region of interest" description="Disordered" evidence="1">
    <location>
        <begin position="51"/>
        <end position="76"/>
    </location>
</feature>
<evidence type="ECO:0000256" key="1">
    <source>
        <dbReference type="SAM" id="MobiDB-lite"/>
    </source>
</evidence>
<feature type="region of interest" description="Disordered" evidence="1">
    <location>
        <begin position="1"/>
        <end position="24"/>
    </location>
</feature>
<accession>A0A1I4ZCW4</accession>
<dbReference type="EMBL" id="FOUR01000009">
    <property type="protein sequence ID" value="SFN48104.1"/>
    <property type="molecule type" value="Genomic_DNA"/>
</dbReference>
<sequence>MPDTTKNTEDRRKDRKFAVSANRGQASHRVRYVETGGALVDTEECTFCQSVPDLQEGEKEKAARTEPDSGRQQSSD</sequence>
<feature type="compositionally biased region" description="Basic and acidic residues" evidence="1">
    <location>
        <begin position="56"/>
        <end position="69"/>
    </location>
</feature>
<dbReference type="AlphaFoldDB" id="A0A1I4ZCW4"/>
<dbReference type="OrthoDB" id="6080551at2"/>
<evidence type="ECO:0000313" key="2">
    <source>
        <dbReference type="EMBL" id="SFN48104.1"/>
    </source>
</evidence>
<dbReference type="Proteomes" id="UP000199339">
    <property type="component" value="Unassembled WGS sequence"/>
</dbReference>
<protein>
    <submittedName>
        <fullName evidence="2">Uncharacterized protein</fullName>
    </submittedName>
</protein>
<organism evidence="2 3">
    <name type="scientific">Marinobacter pelagius</name>
    <dbReference type="NCBI Taxonomy" id="379482"/>
    <lineage>
        <taxon>Bacteria</taxon>
        <taxon>Pseudomonadati</taxon>
        <taxon>Pseudomonadota</taxon>
        <taxon>Gammaproteobacteria</taxon>
        <taxon>Pseudomonadales</taxon>
        <taxon>Marinobacteraceae</taxon>
        <taxon>Marinobacter</taxon>
    </lineage>
</organism>
<proteinExistence type="predicted"/>
<dbReference type="RefSeq" id="WP_092005921.1">
    <property type="nucleotide sequence ID" value="NZ_FOUR01000009.1"/>
</dbReference>
<keyword evidence="3" id="KW-1185">Reference proteome</keyword>
<reference evidence="3" key="1">
    <citation type="submission" date="2016-10" db="EMBL/GenBank/DDBJ databases">
        <authorList>
            <person name="Varghese N."/>
            <person name="Submissions S."/>
        </authorList>
    </citation>
    <scope>NUCLEOTIDE SEQUENCE [LARGE SCALE GENOMIC DNA]</scope>
    <source>
        <strain evidence="3">CGMCC 1.6775</strain>
    </source>
</reference>
<name>A0A1I4ZCW4_9GAMM</name>
<feature type="compositionally biased region" description="Basic and acidic residues" evidence="1">
    <location>
        <begin position="1"/>
        <end position="12"/>
    </location>
</feature>